<comment type="caution">
    <text evidence="2">The sequence shown here is derived from an EMBL/GenBank/DDBJ whole genome shotgun (WGS) entry which is preliminary data.</text>
</comment>
<evidence type="ECO:0000256" key="1">
    <source>
        <dbReference type="SAM" id="Phobius"/>
    </source>
</evidence>
<protein>
    <submittedName>
        <fullName evidence="2">SoxR reducing system protein RseC</fullName>
    </submittedName>
</protein>
<dbReference type="AlphaFoldDB" id="A0A6L2ZS26"/>
<keyword evidence="1" id="KW-0812">Transmembrane</keyword>
<dbReference type="InterPro" id="IPR026268">
    <property type="entry name" value="RseC"/>
</dbReference>
<dbReference type="PIRSF" id="PIRSF004923">
    <property type="entry name" value="RseC"/>
    <property type="match status" value="1"/>
</dbReference>
<gene>
    <name evidence="2" type="primary">rseC</name>
    <name evidence="2" type="ORF">RINTU1_33990</name>
</gene>
<dbReference type="Pfam" id="PF04246">
    <property type="entry name" value="RseC_MucC"/>
    <property type="match status" value="1"/>
</dbReference>
<name>A0A6L2ZS26_9ENTR</name>
<dbReference type="EMBL" id="BLXO01000009">
    <property type="protein sequence ID" value="GFN47372.1"/>
    <property type="molecule type" value="Genomic_DNA"/>
</dbReference>
<feature type="transmembrane region" description="Helical" evidence="1">
    <location>
        <begin position="106"/>
        <end position="125"/>
    </location>
</feature>
<evidence type="ECO:0000313" key="3">
    <source>
        <dbReference type="Proteomes" id="UP000504714"/>
    </source>
</evidence>
<keyword evidence="1" id="KW-1133">Transmembrane helix</keyword>
<dbReference type="PANTHER" id="PTHR35867:SF1">
    <property type="entry name" value="PROTEIN RSEC"/>
    <property type="match status" value="1"/>
</dbReference>
<reference evidence="2 3" key="1">
    <citation type="submission" date="2020-06" db="EMBL/GenBank/DDBJ databases">
        <title>The genome sequence of Candidatus Regiella insecticola strain Tut.</title>
        <authorList>
            <person name="Nikoh N."/>
            <person name="Tsuchida T."/>
            <person name="Koga R."/>
            <person name="Oshima K."/>
            <person name="Hattori M."/>
            <person name="Fukatsu T."/>
        </authorList>
    </citation>
    <scope>NUCLEOTIDE SEQUENCE [LARGE SCALE GENOMIC DNA]</scope>
    <source>
        <strain evidence="2 3">Tut</strain>
    </source>
</reference>
<sequence length="161" mass="17427">MMREWATVVSWQQGMALLHCQPRKACNNCHSSRGCGGAFSNNTNSNKVHQLQIPISQALVPGQQVELGFSESGLLGCALLVYFLPLLGLISSSFFCQMLFAKEAITVIGGLMGGIYGFIIARMAAAKIATKNTYQPVILKINLPIHHLSGKKGIQPVQNLL</sequence>
<organism evidence="2 3">
    <name type="scientific">Candidatus Regiella insecticola</name>
    <dbReference type="NCBI Taxonomy" id="138073"/>
    <lineage>
        <taxon>Bacteria</taxon>
        <taxon>Pseudomonadati</taxon>
        <taxon>Pseudomonadota</taxon>
        <taxon>Gammaproteobacteria</taxon>
        <taxon>Enterobacterales</taxon>
        <taxon>Enterobacteriaceae</taxon>
        <taxon>aphid secondary symbionts</taxon>
        <taxon>Candidatus Regiella</taxon>
    </lineage>
</organism>
<feature type="transmembrane region" description="Helical" evidence="1">
    <location>
        <begin position="79"/>
        <end position="100"/>
    </location>
</feature>
<dbReference type="PANTHER" id="PTHR35867">
    <property type="entry name" value="PROTEIN RSEC"/>
    <property type="match status" value="1"/>
</dbReference>
<keyword evidence="1" id="KW-0472">Membrane</keyword>
<dbReference type="InterPro" id="IPR007359">
    <property type="entry name" value="SigmaE_reg_RseC_MucC"/>
</dbReference>
<dbReference type="NCBIfam" id="NF008115">
    <property type="entry name" value="PRK10862.1"/>
    <property type="match status" value="1"/>
</dbReference>
<proteinExistence type="predicted"/>
<evidence type="ECO:0000313" key="2">
    <source>
        <dbReference type="EMBL" id="GFN47372.1"/>
    </source>
</evidence>
<dbReference type="Proteomes" id="UP000504714">
    <property type="component" value="Unassembled WGS sequence"/>
</dbReference>
<accession>A0A6L2ZS26</accession>